<dbReference type="eggNOG" id="ENOG5031RHM">
    <property type="taxonomic scope" value="Bacteria"/>
</dbReference>
<accession>A7NSC4</accession>
<dbReference type="STRING" id="383372.Rcas_2381"/>
<dbReference type="RefSeq" id="WP_012120887.1">
    <property type="nucleotide sequence ID" value="NC_009767.1"/>
</dbReference>
<gene>
    <name evidence="1" type="ordered locus">Rcas_2381</name>
</gene>
<protein>
    <submittedName>
        <fullName evidence="1">Uncharacterized protein</fullName>
    </submittedName>
</protein>
<keyword evidence="2" id="KW-1185">Reference proteome</keyword>
<dbReference type="AlphaFoldDB" id="A7NSC4"/>
<dbReference type="HOGENOM" id="CLU_1685284_0_0_0"/>
<name>A7NSC4_ROSCS</name>
<organism evidence="1 2">
    <name type="scientific">Roseiflexus castenholzii (strain DSM 13941 / HLO8)</name>
    <dbReference type="NCBI Taxonomy" id="383372"/>
    <lineage>
        <taxon>Bacteria</taxon>
        <taxon>Bacillati</taxon>
        <taxon>Chloroflexota</taxon>
        <taxon>Chloroflexia</taxon>
        <taxon>Chloroflexales</taxon>
        <taxon>Roseiflexineae</taxon>
        <taxon>Roseiflexaceae</taxon>
        <taxon>Roseiflexus</taxon>
    </lineage>
</organism>
<dbReference type="KEGG" id="rca:Rcas_2381"/>
<evidence type="ECO:0000313" key="1">
    <source>
        <dbReference type="EMBL" id="ABU58463.1"/>
    </source>
</evidence>
<reference evidence="1 2" key="1">
    <citation type="submission" date="2007-08" db="EMBL/GenBank/DDBJ databases">
        <title>Complete sequence of Roseiflexus castenholzii DSM 13941.</title>
        <authorList>
            <consortium name="US DOE Joint Genome Institute"/>
            <person name="Copeland A."/>
            <person name="Lucas S."/>
            <person name="Lapidus A."/>
            <person name="Barry K."/>
            <person name="Glavina del Rio T."/>
            <person name="Dalin E."/>
            <person name="Tice H."/>
            <person name="Pitluck S."/>
            <person name="Thompson L.S."/>
            <person name="Brettin T."/>
            <person name="Bruce D."/>
            <person name="Detter J.C."/>
            <person name="Han C."/>
            <person name="Tapia R."/>
            <person name="Schmutz J."/>
            <person name="Larimer F."/>
            <person name="Land M."/>
            <person name="Hauser L."/>
            <person name="Kyrpides N."/>
            <person name="Mikhailova N."/>
            <person name="Bryant D.A."/>
            <person name="Hanada S."/>
            <person name="Tsukatani Y."/>
            <person name="Richardson P."/>
        </authorList>
    </citation>
    <scope>NUCLEOTIDE SEQUENCE [LARGE SCALE GENOMIC DNA]</scope>
    <source>
        <strain evidence="2">DSM 13941 / HLO8</strain>
    </source>
</reference>
<dbReference type="EMBL" id="CP000804">
    <property type="protein sequence ID" value="ABU58463.1"/>
    <property type="molecule type" value="Genomic_DNA"/>
</dbReference>
<sequence length="155" mass="17165">MPSLLAIDLGLRTGFAIYGGDGKLRRYGSHNFGSAARLRRGVHGVLSDLMDLEWVYIEGGGHLADIWMREAGRLGIAVRVVSAETWRRALLYEREQRSGDQAKRVADTLARQVIAWSGAPRPTALRHDTAEAIVLGLWGVLDVGWLGRLPNDLRH</sequence>
<proteinExistence type="predicted"/>
<dbReference type="OrthoDB" id="1495259at2"/>
<dbReference type="Proteomes" id="UP000000263">
    <property type="component" value="Chromosome"/>
</dbReference>
<evidence type="ECO:0000313" key="2">
    <source>
        <dbReference type="Proteomes" id="UP000000263"/>
    </source>
</evidence>